<accession>A0AAF0E548</accession>
<dbReference type="SUPFAM" id="SSF48371">
    <property type="entry name" value="ARM repeat"/>
    <property type="match status" value="1"/>
</dbReference>
<feature type="repeat" description="Pumilio" evidence="2">
    <location>
        <begin position="367"/>
        <end position="406"/>
    </location>
</feature>
<sequence length="435" mass="48003">MSSAAPTSAEPEHDLSIASLGDGMTHALTEVLRLEAVRQLEERWNGMEKWVNERMRLVEMQLMHMERQFWKRSHAAAYKGAPRTPLSSASSSVSSLSSISASSSFDSPVLFDTYEAPSTPESTSWLYSIVEDAESPLPGATAFQHALLLEPPASEDPAASAATDLPRLWSPPPSPPAVQSESVDIQSKLRALLGSDRPELSAELQRILKHGTHSVRHSLLEHMQPILVPLAQDPLGHFVVLRALRTEPSLGEQLCGHMATLICNPYGVHIVQYMLDQGTALHEQAMADLLACDLRQLLLVTEALPVWRQVFSTTWNNPSIRSRLRSAVSEALRNRWVATANTEGGSALCQNLVEHHWLDEHDSGMQELLHHFLEISCHQWGVWVVQHMLEHGAATLRSAIAHRLLQAANVVSLSSYGGKAIQSALHWCGEAFQRA</sequence>
<protein>
    <submittedName>
        <fullName evidence="4">Uncharacterized protein</fullName>
    </submittedName>
</protein>
<dbReference type="Gene3D" id="1.25.10.10">
    <property type="entry name" value="Leucine-rich Repeat Variant"/>
    <property type="match status" value="1"/>
</dbReference>
<evidence type="ECO:0000313" key="4">
    <source>
        <dbReference type="EMBL" id="WFD19722.1"/>
    </source>
</evidence>
<gene>
    <name evidence="4" type="ORF">MCAP1_001958</name>
</gene>
<dbReference type="SMART" id="SM00025">
    <property type="entry name" value="Pumilio"/>
    <property type="match status" value="2"/>
</dbReference>
<dbReference type="GO" id="GO:0005737">
    <property type="term" value="C:cytoplasm"/>
    <property type="evidence" value="ECO:0007669"/>
    <property type="project" value="TreeGrafter"/>
</dbReference>
<dbReference type="EMBL" id="CP119910">
    <property type="protein sequence ID" value="WFD19722.1"/>
    <property type="molecule type" value="Genomic_DNA"/>
</dbReference>
<organism evidence="4 5">
    <name type="scientific">Malassezia caprae</name>
    <dbReference type="NCBI Taxonomy" id="1381934"/>
    <lineage>
        <taxon>Eukaryota</taxon>
        <taxon>Fungi</taxon>
        <taxon>Dikarya</taxon>
        <taxon>Basidiomycota</taxon>
        <taxon>Ustilaginomycotina</taxon>
        <taxon>Malasseziomycetes</taxon>
        <taxon>Malasseziales</taxon>
        <taxon>Malasseziaceae</taxon>
        <taxon>Malassezia</taxon>
    </lineage>
</organism>
<dbReference type="Pfam" id="PF00806">
    <property type="entry name" value="PUF"/>
    <property type="match status" value="2"/>
</dbReference>
<dbReference type="GO" id="GO:0010608">
    <property type="term" value="P:post-transcriptional regulation of gene expression"/>
    <property type="evidence" value="ECO:0007669"/>
    <property type="project" value="TreeGrafter"/>
</dbReference>
<proteinExistence type="predicted"/>
<name>A0AAF0E548_9BASI</name>
<dbReference type="Proteomes" id="UP001220961">
    <property type="component" value="Chromosome 3"/>
</dbReference>
<keyword evidence="1" id="KW-0677">Repeat</keyword>
<feature type="repeat" description="Pumilio" evidence="2">
    <location>
        <begin position="253"/>
        <end position="288"/>
    </location>
</feature>
<dbReference type="InterPro" id="IPR011989">
    <property type="entry name" value="ARM-like"/>
</dbReference>
<dbReference type="GO" id="GO:0003730">
    <property type="term" value="F:mRNA 3'-UTR binding"/>
    <property type="evidence" value="ECO:0007669"/>
    <property type="project" value="TreeGrafter"/>
</dbReference>
<evidence type="ECO:0000256" key="3">
    <source>
        <dbReference type="SAM" id="MobiDB-lite"/>
    </source>
</evidence>
<dbReference type="InterPro" id="IPR001313">
    <property type="entry name" value="Pumilio_RNA-bd_rpt"/>
</dbReference>
<dbReference type="PANTHER" id="PTHR12537">
    <property type="entry name" value="RNA BINDING PROTEIN PUMILIO-RELATED"/>
    <property type="match status" value="1"/>
</dbReference>
<evidence type="ECO:0000256" key="1">
    <source>
        <dbReference type="ARBA" id="ARBA00022737"/>
    </source>
</evidence>
<dbReference type="PROSITE" id="PS50302">
    <property type="entry name" value="PUM"/>
    <property type="match status" value="2"/>
</dbReference>
<reference evidence="4" key="1">
    <citation type="submission" date="2023-03" db="EMBL/GenBank/DDBJ databases">
        <title>Mating type loci evolution in Malassezia.</title>
        <authorList>
            <person name="Coelho M.A."/>
        </authorList>
    </citation>
    <scope>NUCLEOTIDE SEQUENCE</scope>
    <source>
        <strain evidence="4">CBS 10434</strain>
    </source>
</reference>
<dbReference type="PANTHER" id="PTHR12537:SF48">
    <property type="entry name" value="MEIOTIC COILED-COIL PROTEIN 2"/>
    <property type="match status" value="1"/>
</dbReference>
<dbReference type="InterPro" id="IPR016024">
    <property type="entry name" value="ARM-type_fold"/>
</dbReference>
<evidence type="ECO:0000313" key="5">
    <source>
        <dbReference type="Proteomes" id="UP001220961"/>
    </source>
</evidence>
<evidence type="ECO:0000256" key="2">
    <source>
        <dbReference type="PROSITE-ProRule" id="PRU00317"/>
    </source>
</evidence>
<dbReference type="AlphaFoldDB" id="A0AAF0E548"/>
<feature type="region of interest" description="Disordered" evidence="3">
    <location>
        <begin position="154"/>
        <end position="180"/>
    </location>
</feature>
<keyword evidence="5" id="KW-1185">Reference proteome</keyword>